<evidence type="ECO:0000313" key="10">
    <source>
        <dbReference type="Proteomes" id="UP000260828"/>
    </source>
</evidence>
<dbReference type="OrthoDB" id="9811244at2"/>
<dbReference type="PANTHER" id="PTHR33677">
    <property type="entry name" value="TRANSCRIPTIONAL REPRESSOR FRMR-RELATED"/>
    <property type="match status" value="1"/>
</dbReference>
<gene>
    <name evidence="7" type="primary">csoR_1</name>
    <name evidence="8" type="ORF">DXC40_08185</name>
    <name evidence="7" type="ORF">ERS852551_00544</name>
</gene>
<dbReference type="GO" id="GO:0005737">
    <property type="term" value="C:cytoplasm"/>
    <property type="evidence" value="ECO:0007669"/>
    <property type="project" value="UniProtKB-SubCell"/>
</dbReference>
<dbReference type="CDD" id="cd10159">
    <property type="entry name" value="CsoR-like_DUF156_2"/>
    <property type="match status" value="1"/>
</dbReference>
<organism evidence="7 9">
    <name type="scientific">Anaerotruncus colihominis</name>
    <dbReference type="NCBI Taxonomy" id="169435"/>
    <lineage>
        <taxon>Bacteria</taxon>
        <taxon>Bacillati</taxon>
        <taxon>Bacillota</taxon>
        <taxon>Clostridia</taxon>
        <taxon>Eubacteriales</taxon>
        <taxon>Oscillospiraceae</taxon>
        <taxon>Anaerotruncus</taxon>
    </lineage>
</organism>
<evidence type="ECO:0000256" key="1">
    <source>
        <dbReference type="ARBA" id="ARBA00004496"/>
    </source>
</evidence>
<dbReference type="Pfam" id="PF02583">
    <property type="entry name" value="Trns_repr_metal"/>
    <property type="match status" value="1"/>
</dbReference>
<name>A0A174MLT0_9FIRM</name>
<dbReference type="EMBL" id="QVME01000003">
    <property type="protein sequence ID" value="RGE68309.1"/>
    <property type="molecule type" value="Genomic_DNA"/>
</dbReference>
<dbReference type="Gene3D" id="1.20.58.1000">
    <property type="entry name" value="Metal-sensitive repressor, helix protomer"/>
    <property type="match status" value="1"/>
</dbReference>
<evidence type="ECO:0000313" key="7">
    <source>
        <dbReference type="EMBL" id="CUP35727.1"/>
    </source>
</evidence>
<dbReference type="RefSeq" id="WP_006873758.1">
    <property type="nucleotide sequence ID" value="NZ_CABIWA010000006.1"/>
</dbReference>
<dbReference type="EMBL" id="CZBE01000003">
    <property type="protein sequence ID" value="CUP35727.1"/>
    <property type="molecule type" value="Genomic_DNA"/>
</dbReference>
<evidence type="ECO:0000256" key="4">
    <source>
        <dbReference type="ARBA" id="ARBA00022723"/>
    </source>
</evidence>
<comment type="subunit">
    <text evidence="2">Homodimer.</text>
</comment>
<dbReference type="GO" id="GO:0046872">
    <property type="term" value="F:metal ion binding"/>
    <property type="evidence" value="ECO:0007669"/>
    <property type="project" value="UniProtKB-KW"/>
</dbReference>
<comment type="subcellular location">
    <subcellularLocation>
        <location evidence="1">Cytoplasm</location>
    </subcellularLocation>
</comment>
<sequence length="87" mass="9693">MRADREQVARLLKTARGQIDGILRMVEEDRYCIDISNQIMAAESILGRANREVLRAHLEGCVREAVDSGSADEKIGEIAALLDKLVR</sequence>
<dbReference type="InterPro" id="IPR003735">
    <property type="entry name" value="Metal_Tscrpt_repr"/>
</dbReference>
<dbReference type="Proteomes" id="UP000095765">
    <property type="component" value="Unassembled WGS sequence"/>
</dbReference>
<dbReference type="GO" id="GO:0045892">
    <property type="term" value="P:negative regulation of DNA-templated transcription"/>
    <property type="evidence" value="ECO:0007669"/>
    <property type="project" value="UniProtKB-ARBA"/>
</dbReference>
<evidence type="ECO:0000256" key="2">
    <source>
        <dbReference type="ARBA" id="ARBA00011738"/>
    </source>
</evidence>
<reference evidence="8 10" key="2">
    <citation type="submission" date="2018-08" db="EMBL/GenBank/DDBJ databases">
        <title>A genome reference for cultivated species of the human gut microbiota.</title>
        <authorList>
            <person name="Zou Y."/>
            <person name="Xue W."/>
            <person name="Luo G."/>
        </authorList>
    </citation>
    <scope>NUCLEOTIDE SEQUENCE [LARGE SCALE GENOMIC DNA]</scope>
    <source>
        <strain evidence="8 10">TF05-12AC</strain>
    </source>
</reference>
<evidence type="ECO:0000313" key="9">
    <source>
        <dbReference type="Proteomes" id="UP000095765"/>
    </source>
</evidence>
<evidence type="ECO:0000313" key="8">
    <source>
        <dbReference type="EMBL" id="RGE68309.1"/>
    </source>
</evidence>
<dbReference type="GO" id="GO:0003677">
    <property type="term" value="F:DNA binding"/>
    <property type="evidence" value="ECO:0007669"/>
    <property type="project" value="InterPro"/>
</dbReference>
<dbReference type="Proteomes" id="UP000260828">
    <property type="component" value="Unassembled WGS sequence"/>
</dbReference>
<dbReference type="InterPro" id="IPR038390">
    <property type="entry name" value="Metal_Tscrpt_repr_sf"/>
</dbReference>
<dbReference type="GeneID" id="72463042"/>
<evidence type="ECO:0000256" key="6">
    <source>
        <dbReference type="ARBA" id="ARBA00041544"/>
    </source>
</evidence>
<evidence type="ECO:0000256" key="5">
    <source>
        <dbReference type="ARBA" id="ARBA00039938"/>
    </source>
</evidence>
<dbReference type="PANTHER" id="PTHR33677:SF4">
    <property type="entry name" value="COPPER-SENSING TRANSCRIPTIONAL REPRESSOR CSOR"/>
    <property type="match status" value="1"/>
</dbReference>
<keyword evidence="3" id="KW-0963">Cytoplasm</keyword>
<protein>
    <recommendedName>
        <fullName evidence="5">Copper-sensing transcriptional repressor CsoR</fullName>
    </recommendedName>
    <alternativeName>
        <fullName evidence="6">Copper-sensitive operon repressor</fullName>
    </alternativeName>
</protein>
<proteinExistence type="predicted"/>
<evidence type="ECO:0000256" key="3">
    <source>
        <dbReference type="ARBA" id="ARBA00022490"/>
    </source>
</evidence>
<reference evidence="7 9" key="1">
    <citation type="submission" date="2015-09" db="EMBL/GenBank/DDBJ databases">
        <authorList>
            <consortium name="Pathogen Informatics"/>
        </authorList>
    </citation>
    <scope>NUCLEOTIDE SEQUENCE [LARGE SCALE GENOMIC DNA]</scope>
    <source>
        <strain evidence="7 9">2789STDY5834939</strain>
    </source>
</reference>
<accession>A0A174MLT0</accession>
<keyword evidence="4" id="KW-0479">Metal-binding</keyword>
<dbReference type="AlphaFoldDB" id="A0A174MLT0"/>